<evidence type="ECO:0000256" key="3">
    <source>
        <dbReference type="SAM" id="SignalP"/>
    </source>
</evidence>
<sequence length="171" mass="18007">MKMIAVFTICIAVAAGAPSGGYGTPAAAPSYGSLETKEALPLKPIIPIESMSSDSDHKGVYNFNYKSGDGSQVQVAGSLRDLGDQEGPVNVKQGSYSFTAPDKKVYTVNWTSDENGFHATGDHLPTSPPIPDDINKSIDRSALPADHHLVLQSGALPLKNILGLRSSYGGY</sequence>
<accession>A0A8J2K1H7</accession>
<feature type="chain" id="PRO_5035251777" evidence="3">
    <location>
        <begin position="17"/>
        <end position="171"/>
    </location>
</feature>
<dbReference type="InterPro" id="IPR050468">
    <property type="entry name" value="Cuticle_Struct_Prot"/>
</dbReference>
<keyword evidence="3" id="KW-0732">Signal</keyword>
<dbReference type="EMBL" id="CAJVCH010213487">
    <property type="protein sequence ID" value="CAG7731468.1"/>
    <property type="molecule type" value="Genomic_DNA"/>
</dbReference>
<dbReference type="PROSITE" id="PS51155">
    <property type="entry name" value="CHIT_BIND_RR_2"/>
    <property type="match status" value="1"/>
</dbReference>
<gene>
    <name evidence="4" type="ORF">AFUS01_LOCUS20055</name>
</gene>
<evidence type="ECO:0000313" key="5">
    <source>
        <dbReference type="Proteomes" id="UP000708208"/>
    </source>
</evidence>
<dbReference type="GO" id="GO:0008010">
    <property type="term" value="F:structural constituent of chitin-based larval cuticle"/>
    <property type="evidence" value="ECO:0007669"/>
    <property type="project" value="TreeGrafter"/>
</dbReference>
<keyword evidence="1 2" id="KW-0193">Cuticle</keyword>
<organism evidence="4 5">
    <name type="scientific">Allacma fusca</name>
    <dbReference type="NCBI Taxonomy" id="39272"/>
    <lineage>
        <taxon>Eukaryota</taxon>
        <taxon>Metazoa</taxon>
        <taxon>Ecdysozoa</taxon>
        <taxon>Arthropoda</taxon>
        <taxon>Hexapoda</taxon>
        <taxon>Collembola</taxon>
        <taxon>Symphypleona</taxon>
        <taxon>Sminthuridae</taxon>
        <taxon>Allacma</taxon>
    </lineage>
</organism>
<name>A0A8J2K1H7_9HEXA</name>
<dbReference type="InterPro" id="IPR000618">
    <property type="entry name" value="Insect_cuticle"/>
</dbReference>
<protein>
    <submittedName>
        <fullName evidence="4">Uncharacterized protein</fullName>
    </submittedName>
</protein>
<evidence type="ECO:0000313" key="4">
    <source>
        <dbReference type="EMBL" id="CAG7731468.1"/>
    </source>
</evidence>
<dbReference type="AlphaFoldDB" id="A0A8J2K1H7"/>
<dbReference type="Pfam" id="PF00379">
    <property type="entry name" value="Chitin_bind_4"/>
    <property type="match status" value="1"/>
</dbReference>
<reference evidence="4" key="1">
    <citation type="submission" date="2021-06" db="EMBL/GenBank/DDBJ databases">
        <authorList>
            <person name="Hodson N. C."/>
            <person name="Mongue J. A."/>
            <person name="Jaron S. K."/>
        </authorList>
    </citation>
    <scope>NUCLEOTIDE SEQUENCE</scope>
</reference>
<evidence type="ECO:0000256" key="1">
    <source>
        <dbReference type="ARBA" id="ARBA00022460"/>
    </source>
</evidence>
<dbReference type="PANTHER" id="PTHR10380">
    <property type="entry name" value="CUTICLE PROTEIN"/>
    <property type="match status" value="1"/>
</dbReference>
<evidence type="ECO:0000256" key="2">
    <source>
        <dbReference type="PROSITE-ProRule" id="PRU00497"/>
    </source>
</evidence>
<dbReference type="Proteomes" id="UP000708208">
    <property type="component" value="Unassembled WGS sequence"/>
</dbReference>
<comment type="caution">
    <text evidence="4">The sequence shown here is derived from an EMBL/GenBank/DDBJ whole genome shotgun (WGS) entry which is preliminary data.</text>
</comment>
<dbReference type="GO" id="GO:0062129">
    <property type="term" value="C:chitin-based extracellular matrix"/>
    <property type="evidence" value="ECO:0007669"/>
    <property type="project" value="TreeGrafter"/>
</dbReference>
<feature type="signal peptide" evidence="3">
    <location>
        <begin position="1"/>
        <end position="16"/>
    </location>
</feature>
<dbReference type="PANTHER" id="PTHR10380:SF173">
    <property type="entry name" value="CUTICULAR PROTEIN 47EF, ISOFORM C-RELATED"/>
    <property type="match status" value="1"/>
</dbReference>
<proteinExistence type="predicted"/>
<keyword evidence="5" id="KW-1185">Reference proteome</keyword>
<dbReference type="OrthoDB" id="6379191at2759"/>